<feature type="transmembrane region" description="Helical" evidence="2">
    <location>
        <begin position="350"/>
        <end position="369"/>
    </location>
</feature>
<gene>
    <name evidence="4" type="ORF">B0T16DRAFT_432220</name>
</gene>
<dbReference type="InterPro" id="IPR037473">
    <property type="entry name" value="Lcp-like"/>
</dbReference>
<name>A0AA40CI61_9PEZI</name>
<feature type="transmembrane region" description="Helical" evidence="2">
    <location>
        <begin position="442"/>
        <end position="463"/>
    </location>
</feature>
<dbReference type="GO" id="GO:0016491">
    <property type="term" value="F:oxidoreductase activity"/>
    <property type="evidence" value="ECO:0007669"/>
    <property type="project" value="InterPro"/>
</dbReference>
<evidence type="ECO:0000313" key="5">
    <source>
        <dbReference type="Proteomes" id="UP001174936"/>
    </source>
</evidence>
<keyword evidence="2" id="KW-1133">Transmembrane helix</keyword>
<keyword evidence="5" id="KW-1185">Reference proteome</keyword>
<keyword evidence="2" id="KW-0472">Membrane</keyword>
<protein>
    <recommendedName>
        <fullName evidence="3">ER-bound oxygenase mpaB/mpaB'/Rubber oxygenase catalytic domain-containing protein</fullName>
    </recommendedName>
</protein>
<evidence type="ECO:0000256" key="1">
    <source>
        <dbReference type="SAM" id="MobiDB-lite"/>
    </source>
</evidence>
<dbReference type="PANTHER" id="PTHR37539:SF1">
    <property type="entry name" value="ER-BOUND OXYGENASE MPAB_MPAB'_RUBBER OXYGENASE CATALYTIC DOMAIN-CONTAINING PROTEIN"/>
    <property type="match status" value="1"/>
</dbReference>
<accession>A0AA40CI61</accession>
<reference evidence="4" key="1">
    <citation type="submission" date="2023-06" db="EMBL/GenBank/DDBJ databases">
        <title>Genome-scale phylogeny and comparative genomics of the fungal order Sordariales.</title>
        <authorList>
            <consortium name="Lawrence Berkeley National Laboratory"/>
            <person name="Hensen N."/>
            <person name="Bonometti L."/>
            <person name="Westerberg I."/>
            <person name="Brannstrom I.O."/>
            <person name="Guillou S."/>
            <person name="Cros-Aarteil S."/>
            <person name="Calhoun S."/>
            <person name="Haridas S."/>
            <person name="Kuo A."/>
            <person name="Mondo S."/>
            <person name="Pangilinan J."/>
            <person name="Riley R."/>
            <person name="Labutti K."/>
            <person name="Andreopoulos B."/>
            <person name="Lipzen A."/>
            <person name="Chen C."/>
            <person name="Yanf M."/>
            <person name="Daum C."/>
            <person name="Ng V."/>
            <person name="Clum A."/>
            <person name="Steindorff A."/>
            <person name="Ohm R."/>
            <person name="Martin F."/>
            <person name="Silar P."/>
            <person name="Natvig D."/>
            <person name="Lalanne C."/>
            <person name="Gautier V."/>
            <person name="Ament-Velasquez S.L."/>
            <person name="Kruys A."/>
            <person name="Hutchinson M.I."/>
            <person name="Powell A.J."/>
            <person name="Barry K."/>
            <person name="Miller A.N."/>
            <person name="Grigoriev I.V."/>
            <person name="Debuchy R."/>
            <person name="Gladieux P."/>
            <person name="Thoren M.H."/>
            <person name="Johannesson H."/>
        </authorList>
    </citation>
    <scope>NUCLEOTIDE SEQUENCE</scope>
    <source>
        <strain evidence="4">SMH2532-1</strain>
    </source>
</reference>
<keyword evidence="2" id="KW-0812">Transmembrane</keyword>
<dbReference type="InterPro" id="IPR018713">
    <property type="entry name" value="MPAB/Lcp_cat_dom"/>
</dbReference>
<feature type="compositionally biased region" description="Polar residues" evidence="1">
    <location>
        <begin position="56"/>
        <end position="67"/>
    </location>
</feature>
<comment type="caution">
    <text evidence="4">The sequence shown here is derived from an EMBL/GenBank/DDBJ whole genome shotgun (WGS) entry which is preliminary data.</text>
</comment>
<sequence>MGTRVSTWDYEFDWTLEHMTAEQMKPLMFSYDELATKCLDRFDELVPSLPLRTTRKTPQPDASSKPQEASPENACPHPDFYELLKTHAPNDPTLQRLWDEVNTIPDWVDWAEIERGQKVFLRYAGPFIVSLTFQALLGGMGSWRIVETLTRTGGFGVKVARRRLLETFQHILDVTESLPSIQPGGRGFASTLRVRLLHASIRRRILRLASKDPSYFPTSTLGTPISNLDSLGTILTFSADPTWVSLPRQGIHLRPSEITSYLALWRYIAHLIGAPTAPLSHPSLAKATMESLILSEIAPTPTSALLANNIIAALQNQPPAYASSSFLRAEAHWLNGPALASALSIPKPPLFYTLLVAGQCLFFMTTCYVRRAIPSWDEAFIIKIRRRIRELTLEQVGGEEAKHAFQYVPELGVITQGEEVTERERSRWFASWGSGSVERRNLLAVVVAAGVAWLCASNAVAFVGRAVGSALF</sequence>
<evidence type="ECO:0000313" key="4">
    <source>
        <dbReference type="EMBL" id="KAK0639352.1"/>
    </source>
</evidence>
<feature type="domain" description="ER-bound oxygenase mpaB/mpaB'/Rubber oxygenase catalytic" evidence="3">
    <location>
        <begin position="146"/>
        <end position="347"/>
    </location>
</feature>
<feature type="region of interest" description="Disordered" evidence="1">
    <location>
        <begin position="50"/>
        <end position="76"/>
    </location>
</feature>
<evidence type="ECO:0000256" key="2">
    <source>
        <dbReference type="SAM" id="Phobius"/>
    </source>
</evidence>
<dbReference type="Pfam" id="PF09995">
    <property type="entry name" value="MPAB_Lcp_cat"/>
    <property type="match status" value="1"/>
</dbReference>
<evidence type="ECO:0000259" key="3">
    <source>
        <dbReference type="Pfam" id="PF09995"/>
    </source>
</evidence>
<dbReference type="AlphaFoldDB" id="A0AA40CI61"/>
<dbReference type="EMBL" id="JAULSV010000007">
    <property type="protein sequence ID" value="KAK0639352.1"/>
    <property type="molecule type" value="Genomic_DNA"/>
</dbReference>
<proteinExistence type="predicted"/>
<organism evidence="4 5">
    <name type="scientific">Cercophora newfieldiana</name>
    <dbReference type="NCBI Taxonomy" id="92897"/>
    <lineage>
        <taxon>Eukaryota</taxon>
        <taxon>Fungi</taxon>
        <taxon>Dikarya</taxon>
        <taxon>Ascomycota</taxon>
        <taxon>Pezizomycotina</taxon>
        <taxon>Sordariomycetes</taxon>
        <taxon>Sordariomycetidae</taxon>
        <taxon>Sordariales</taxon>
        <taxon>Lasiosphaeriaceae</taxon>
        <taxon>Cercophora</taxon>
    </lineage>
</organism>
<dbReference type="Proteomes" id="UP001174936">
    <property type="component" value="Unassembled WGS sequence"/>
</dbReference>
<dbReference type="PANTHER" id="PTHR37539">
    <property type="entry name" value="SECRETED PROTEIN-RELATED"/>
    <property type="match status" value="1"/>
</dbReference>